<dbReference type="InterPro" id="IPR036679">
    <property type="entry name" value="FlgN-like_sf"/>
</dbReference>
<name>A0ABR7EAF8_9FIRM</name>
<dbReference type="RefSeq" id="WP_186856308.1">
    <property type="nucleotide sequence ID" value="NZ_JACOON010000001.1"/>
</dbReference>
<organism evidence="2 3">
    <name type="scientific">Christensenella tenuis</name>
    <dbReference type="NCBI Taxonomy" id="2763033"/>
    <lineage>
        <taxon>Bacteria</taxon>
        <taxon>Bacillati</taxon>
        <taxon>Bacillota</taxon>
        <taxon>Clostridia</taxon>
        <taxon>Christensenellales</taxon>
        <taxon>Christensenellaceae</taxon>
        <taxon>Christensenella</taxon>
    </lineage>
</organism>
<dbReference type="Gene3D" id="1.20.58.300">
    <property type="entry name" value="FlgN-like"/>
    <property type="match status" value="1"/>
</dbReference>
<evidence type="ECO:0000256" key="1">
    <source>
        <dbReference type="ARBA" id="ARBA00022795"/>
    </source>
</evidence>
<comment type="caution">
    <text evidence="2">The sequence shown here is derived from an EMBL/GenBank/DDBJ whole genome shotgun (WGS) entry which is preliminary data.</text>
</comment>
<evidence type="ECO:0000313" key="2">
    <source>
        <dbReference type="EMBL" id="MBC5646762.1"/>
    </source>
</evidence>
<dbReference type="EMBL" id="JACOON010000001">
    <property type="protein sequence ID" value="MBC5646762.1"/>
    <property type="molecule type" value="Genomic_DNA"/>
</dbReference>
<sequence length="165" mass="18995">MVKELIDNLQNLKNIYQKIFDISLQKKQAIIDGDIQAVSEIVKQEWELLSEISNLEEERMRITRKILIENDVDPNESVSLSDMERYADEGETRALKETAGELKTLIAEQKKINNENKGLIDLHLEYMDYMVNIVLKEPQVSNIYGSSGEIPNDDTENRAIIDNQV</sequence>
<keyword evidence="3" id="KW-1185">Reference proteome</keyword>
<dbReference type="InterPro" id="IPR007809">
    <property type="entry name" value="FlgN-like"/>
</dbReference>
<dbReference type="Pfam" id="PF05130">
    <property type="entry name" value="FlgN"/>
    <property type="match status" value="1"/>
</dbReference>
<protein>
    <submittedName>
        <fullName evidence="2">Flagellar protein FlgN</fullName>
    </submittedName>
</protein>
<evidence type="ECO:0000313" key="3">
    <source>
        <dbReference type="Proteomes" id="UP000606889"/>
    </source>
</evidence>
<dbReference type="Proteomes" id="UP000606889">
    <property type="component" value="Unassembled WGS sequence"/>
</dbReference>
<dbReference type="SUPFAM" id="SSF140566">
    <property type="entry name" value="FlgN-like"/>
    <property type="match status" value="1"/>
</dbReference>
<keyword evidence="2" id="KW-0966">Cell projection</keyword>
<gene>
    <name evidence="2" type="ORF">H8S18_00175</name>
</gene>
<keyword evidence="1" id="KW-1005">Bacterial flagellum biogenesis</keyword>
<proteinExistence type="predicted"/>
<reference evidence="2 3" key="1">
    <citation type="submission" date="2020-08" db="EMBL/GenBank/DDBJ databases">
        <title>Genome public.</title>
        <authorList>
            <person name="Liu C."/>
            <person name="Sun Q."/>
        </authorList>
    </citation>
    <scope>NUCLEOTIDE SEQUENCE [LARGE SCALE GENOMIC DNA]</scope>
    <source>
        <strain evidence="2 3">NSJ-35</strain>
    </source>
</reference>
<keyword evidence="2" id="KW-0282">Flagellum</keyword>
<accession>A0ABR7EAF8</accession>
<keyword evidence="2" id="KW-0969">Cilium</keyword>